<name>A0ABR6BNG6_9PSEU</name>
<evidence type="ECO:0008006" key="4">
    <source>
        <dbReference type="Google" id="ProtNLM"/>
    </source>
</evidence>
<evidence type="ECO:0000313" key="2">
    <source>
        <dbReference type="EMBL" id="MBA8928453.1"/>
    </source>
</evidence>
<keyword evidence="1" id="KW-1133">Transmembrane helix</keyword>
<dbReference type="RefSeq" id="WP_182838900.1">
    <property type="nucleotide sequence ID" value="NZ_BAAABQ010000073.1"/>
</dbReference>
<keyword evidence="3" id="KW-1185">Reference proteome</keyword>
<feature type="transmembrane region" description="Helical" evidence="1">
    <location>
        <begin position="119"/>
        <end position="139"/>
    </location>
</feature>
<dbReference type="PROSITE" id="PS51257">
    <property type="entry name" value="PROKAR_LIPOPROTEIN"/>
    <property type="match status" value="1"/>
</dbReference>
<comment type="caution">
    <text evidence="2">The sequence shown here is derived from an EMBL/GenBank/DDBJ whole genome shotgun (WGS) entry which is preliminary data.</text>
</comment>
<sequence length="215" mass="22512">MIRYLLADLLRSQRFVPPFVLFAACIGVLYGGDPGNARPVYGVSTLLVFPLCAWLTVIVANNEDPVQRRITVAAVGGWPRMLGGLLGAGAVSGGVLVLLAVALPPLINFHHPYQLDDLVLALVAHLISLCVGLALGLVCSRPLIPTTGWSLLAVLGACLVLIVSNDVPPVGPTAKLLFDPARPPATLFLLGQGAVALAVLLLALGACHWLGRRRG</sequence>
<dbReference type="Proteomes" id="UP000517916">
    <property type="component" value="Unassembled WGS sequence"/>
</dbReference>
<proteinExistence type="predicted"/>
<organism evidence="2 3">
    <name type="scientific">Kutzneria viridogrisea</name>
    <dbReference type="NCBI Taxonomy" id="47990"/>
    <lineage>
        <taxon>Bacteria</taxon>
        <taxon>Bacillati</taxon>
        <taxon>Actinomycetota</taxon>
        <taxon>Actinomycetes</taxon>
        <taxon>Pseudonocardiales</taxon>
        <taxon>Pseudonocardiaceae</taxon>
        <taxon>Kutzneria</taxon>
    </lineage>
</organism>
<feature type="transmembrane region" description="Helical" evidence="1">
    <location>
        <begin position="81"/>
        <end position="107"/>
    </location>
</feature>
<keyword evidence="1" id="KW-0812">Transmembrane</keyword>
<feature type="transmembrane region" description="Helical" evidence="1">
    <location>
        <begin position="38"/>
        <end position="60"/>
    </location>
</feature>
<feature type="transmembrane region" description="Helical" evidence="1">
    <location>
        <begin position="185"/>
        <end position="210"/>
    </location>
</feature>
<dbReference type="EMBL" id="JACJID010000004">
    <property type="protein sequence ID" value="MBA8928453.1"/>
    <property type="molecule type" value="Genomic_DNA"/>
</dbReference>
<gene>
    <name evidence="2" type="ORF">BC739_005670</name>
</gene>
<feature type="transmembrane region" description="Helical" evidence="1">
    <location>
        <begin position="146"/>
        <end position="165"/>
    </location>
</feature>
<evidence type="ECO:0000313" key="3">
    <source>
        <dbReference type="Proteomes" id="UP000517916"/>
    </source>
</evidence>
<reference evidence="2 3" key="1">
    <citation type="submission" date="2020-08" db="EMBL/GenBank/DDBJ databases">
        <title>Genomic Encyclopedia of Archaeal and Bacterial Type Strains, Phase II (KMG-II): from individual species to whole genera.</title>
        <authorList>
            <person name="Goeker M."/>
        </authorList>
    </citation>
    <scope>NUCLEOTIDE SEQUENCE [LARGE SCALE GENOMIC DNA]</scope>
    <source>
        <strain evidence="2 3">DSM 43850</strain>
    </source>
</reference>
<protein>
    <recommendedName>
        <fullName evidence="4">ABC transporter</fullName>
    </recommendedName>
</protein>
<keyword evidence="1" id="KW-0472">Membrane</keyword>
<accession>A0ABR6BNG6</accession>
<evidence type="ECO:0000256" key="1">
    <source>
        <dbReference type="SAM" id="Phobius"/>
    </source>
</evidence>
<feature type="transmembrane region" description="Helical" evidence="1">
    <location>
        <begin position="15"/>
        <end position="32"/>
    </location>
</feature>